<name>A0A6L8LK89_9RHOB</name>
<dbReference type="InterPro" id="IPR011051">
    <property type="entry name" value="RmlC_Cupin_sf"/>
</dbReference>
<evidence type="ECO:0000259" key="1">
    <source>
        <dbReference type="Pfam" id="PF07883"/>
    </source>
</evidence>
<evidence type="ECO:0000313" key="2">
    <source>
        <dbReference type="EMBL" id="MYM54900.1"/>
    </source>
</evidence>
<gene>
    <name evidence="2" type="ORF">GR167_06270</name>
</gene>
<dbReference type="InterPro" id="IPR013096">
    <property type="entry name" value="Cupin_2"/>
</dbReference>
<accession>A0A6L8LK89</accession>
<protein>
    <submittedName>
        <fullName evidence="2">Cupin domain-containing protein</fullName>
    </submittedName>
</protein>
<dbReference type="SUPFAM" id="SSF51182">
    <property type="entry name" value="RmlC-like cupins"/>
    <property type="match status" value="1"/>
</dbReference>
<keyword evidence="3" id="KW-1185">Reference proteome</keyword>
<evidence type="ECO:0000313" key="3">
    <source>
        <dbReference type="Proteomes" id="UP000479043"/>
    </source>
</evidence>
<dbReference type="Gene3D" id="2.60.120.10">
    <property type="entry name" value="Jelly Rolls"/>
    <property type="match status" value="1"/>
</dbReference>
<dbReference type="EMBL" id="WWEN01000002">
    <property type="protein sequence ID" value="MYM54900.1"/>
    <property type="molecule type" value="Genomic_DNA"/>
</dbReference>
<reference evidence="2 3" key="1">
    <citation type="submission" date="2020-01" db="EMBL/GenBank/DDBJ databases">
        <authorList>
            <person name="Chen S."/>
        </authorList>
    </citation>
    <scope>NUCLEOTIDE SEQUENCE [LARGE SCALE GENOMIC DNA]</scope>
    <source>
        <strain evidence="2 3">GS-10</strain>
    </source>
</reference>
<organism evidence="2 3">
    <name type="scientific">Thalassovita mangrovi</name>
    <dbReference type="NCBI Taxonomy" id="2692236"/>
    <lineage>
        <taxon>Bacteria</taxon>
        <taxon>Pseudomonadati</taxon>
        <taxon>Pseudomonadota</taxon>
        <taxon>Alphaproteobacteria</taxon>
        <taxon>Rhodobacterales</taxon>
        <taxon>Roseobacteraceae</taxon>
        <taxon>Thalassovita</taxon>
    </lineage>
</organism>
<dbReference type="Pfam" id="PF07883">
    <property type="entry name" value="Cupin_2"/>
    <property type="match status" value="1"/>
</dbReference>
<dbReference type="InterPro" id="IPR014710">
    <property type="entry name" value="RmlC-like_jellyroll"/>
</dbReference>
<sequence>MAMMLAGSPVLVDVANQILEGGTDPAFGTVRWRTLFCADRTPTSQLVLGVAEFEAGGTLLPHRHAPSEFYFGLTGSGVVTIEGVAHKIAPGIALYIPGDVEHGVVAGEEGLQFLYGFPRDRFGEVEYRFSAA</sequence>
<comment type="caution">
    <text evidence="2">The sequence shown here is derived from an EMBL/GenBank/DDBJ whole genome shotgun (WGS) entry which is preliminary data.</text>
</comment>
<dbReference type="AlphaFoldDB" id="A0A6L8LK89"/>
<proteinExistence type="predicted"/>
<dbReference type="Proteomes" id="UP000479043">
    <property type="component" value="Unassembled WGS sequence"/>
</dbReference>
<feature type="domain" description="Cupin type-2" evidence="1">
    <location>
        <begin position="50"/>
        <end position="109"/>
    </location>
</feature>